<evidence type="ECO:0000256" key="1">
    <source>
        <dbReference type="ARBA" id="ARBA00022448"/>
    </source>
</evidence>
<protein>
    <submittedName>
        <fullName evidence="13">F0F1 ATP synthase subunit B</fullName>
    </submittedName>
</protein>
<keyword evidence="5" id="KW-1133">Transmembrane helix</keyword>
<organism evidence="13">
    <name type="scientific">Caldithrix abyssi</name>
    <dbReference type="NCBI Taxonomy" id="187145"/>
    <lineage>
        <taxon>Bacteria</taxon>
        <taxon>Pseudomonadati</taxon>
        <taxon>Calditrichota</taxon>
        <taxon>Calditrichia</taxon>
        <taxon>Calditrichales</taxon>
        <taxon>Calditrichaceae</taxon>
        <taxon>Caldithrix</taxon>
    </lineage>
</organism>
<keyword evidence="3 12" id="KW-0812">Transmembrane</keyword>
<evidence type="ECO:0000256" key="2">
    <source>
        <dbReference type="ARBA" id="ARBA00022547"/>
    </source>
</evidence>
<dbReference type="GO" id="GO:0015078">
    <property type="term" value="F:proton transmembrane transporter activity"/>
    <property type="evidence" value="ECO:0007669"/>
    <property type="project" value="InterPro"/>
</dbReference>
<gene>
    <name evidence="13" type="ORF">ENL21_01240</name>
</gene>
<keyword evidence="6 12" id="KW-0406">Ion transport</keyword>
<evidence type="ECO:0000256" key="10">
    <source>
        <dbReference type="ARBA" id="ARBA00025614"/>
    </source>
</evidence>
<evidence type="ECO:0000256" key="4">
    <source>
        <dbReference type="ARBA" id="ARBA00022781"/>
    </source>
</evidence>
<evidence type="ECO:0000256" key="11">
    <source>
        <dbReference type="ARBA" id="ARBA00037847"/>
    </source>
</evidence>
<keyword evidence="8" id="KW-0066">ATP synthesis</keyword>
<dbReference type="InterPro" id="IPR002146">
    <property type="entry name" value="ATP_synth_b/b'su_bac/chlpt"/>
</dbReference>
<keyword evidence="4 12" id="KW-0375">Hydrogen ion transport</keyword>
<sequence>ESQKIVEMAKKEIEQEKENALTSLKSEIADLAVNAAEKIIMHNLDKDKQKTIVDEYIKGLPKSAKN</sequence>
<name>A0A7V5H1Y5_CALAY</name>
<keyword evidence="7" id="KW-0472">Membrane</keyword>
<keyword evidence="1 12" id="KW-0813">Transport</keyword>
<dbReference type="GO" id="GO:0045259">
    <property type="term" value="C:proton-transporting ATP synthase complex"/>
    <property type="evidence" value="ECO:0007669"/>
    <property type="project" value="UniProtKB-KW"/>
</dbReference>
<comment type="function">
    <text evidence="10">Component of the F(0) channel, it forms part of the peripheral stalk, linking F(1) to F(0). The b'-subunit is a diverged and duplicated form of b found in plants and photosynthetic bacteria.</text>
</comment>
<evidence type="ECO:0000256" key="12">
    <source>
        <dbReference type="RuleBase" id="RU003848"/>
    </source>
</evidence>
<proteinExistence type="inferred from homology"/>
<evidence type="ECO:0000256" key="3">
    <source>
        <dbReference type="ARBA" id="ARBA00022692"/>
    </source>
</evidence>
<dbReference type="EMBL" id="DRTD01000089">
    <property type="protein sequence ID" value="HHE54376.1"/>
    <property type="molecule type" value="Genomic_DNA"/>
</dbReference>
<evidence type="ECO:0000256" key="6">
    <source>
        <dbReference type="ARBA" id="ARBA00023065"/>
    </source>
</evidence>
<evidence type="ECO:0000313" key="13">
    <source>
        <dbReference type="EMBL" id="HHE54376.1"/>
    </source>
</evidence>
<comment type="function">
    <text evidence="9">F(1)F(0) ATP synthase produces ATP from ADP in the presence of a proton or sodium gradient. F-type ATPases consist of two structural domains, F(1) containing the extramembraneous catalytic core and F(0) containing the membrane proton channel, linked together by a central stalk and a peripheral stalk. During catalysis, ATP synthesis in the catalytic domain of F(1) is coupled via a rotary mechanism of the central stalk subunits to proton translocation.</text>
</comment>
<evidence type="ECO:0000256" key="5">
    <source>
        <dbReference type="ARBA" id="ARBA00022989"/>
    </source>
</evidence>
<reference evidence="13" key="1">
    <citation type="journal article" date="2020" name="mSystems">
        <title>Genome- and Community-Level Interaction Insights into Carbon Utilization and Element Cycling Functions of Hydrothermarchaeota in Hydrothermal Sediment.</title>
        <authorList>
            <person name="Zhou Z."/>
            <person name="Liu Y."/>
            <person name="Xu W."/>
            <person name="Pan J."/>
            <person name="Luo Z.H."/>
            <person name="Li M."/>
        </authorList>
    </citation>
    <scope>NUCLEOTIDE SEQUENCE [LARGE SCALE GENOMIC DNA]</scope>
    <source>
        <strain evidence="13">HyVt-76</strain>
    </source>
</reference>
<comment type="subcellular location">
    <subcellularLocation>
        <location evidence="11">Endomembrane system</location>
        <topology evidence="11">Single-pass membrane protein</topology>
    </subcellularLocation>
</comment>
<evidence type="ECO:0000256" key="8">
    <source>
        <dbReference type="ARBA" id="ARBA00023310"/>
    </source>
</evidence>
<feature type="non-terminal residue" evidence="13">
    <location>
        <position position="1"/>
    </location>
</feature>
<dbReference type="Pfam" id="PF00430">
    <property type="entry name" value="ATP-synt_B"/>
    <property type="match status" value="1"/>
</dbReference>
<dbReference type="AlphaFoldDB" id="A0A7V5H1Y5"/>
<accession>A0A7V5H1Y5</accession>
<evidence type="ECO:0000256" key="7">
    <source>
        <dbReference type="ARBA" id="ARBA00023136"/>
    </source>
</evidence>
<dbReference type="GO" id="GO:0012505">
    <property type="term" value="C:endomembrane system"/>
    <property type="evidence" value="ECO:0007669"/>
    <property type="project" value="UniProtKB-SubCell"/>
</dbReference>
<comment type="similarity">
    <text evidence="12">Belongs to the ATPase B chain family.</text>
</comment>
<dbReference type="GO" id="GO:0015986">
    <property type="term" value="P:proton motive force-driven ATP synthesis"/>
    <property type="evidence" value="ECO:0007669"/>
    <property type="project" value="InterPro"/>
</dbReference>
<evidence type="ECO:0000256" key="9">
    <source>
        <dbReference type="ARBA" id="ARBA00025198"/>
    </source>
</evidence>
<comment type="caution">
    <text evidence="13">The sequence shown here is derived from an EMBL/GenBank/DDBJ whole genome shotgun (WGS) entry which is preliminary data.</text>
</comment>
<keyword evidence="2 12" id="KW-0138">CF(0)</keyword>
<dbReference type="Proteomes" id="UP000886111">
    <property type="component" value="Unassembled WGS sequence"/>
</dbReference>